<dbReference type="AlphaFoldDB" id="A0A0G1ZSF1"/>
<keyword evidence="1" id="KW-0472">Membrane</keyword>
<comment type="caution">
    <text evidence="2">The sequence shown here is derived from an EMBL/GenBank/DDBJ whole genome shotgun (WGS) entry which is preliminary data.</text>
</comment>
<name>A0A0G1ZSF1_9BACT</name>
<dbReference type="Proteomes" id="UP000034445">
    <property type="component" value="Unassembled WGS sequence"/>
</dbReference>
<keyword evidence="1" id="KW-0812">Transmembrane</keyword>
<evidence type="ECO:0000313" key="2">
    <source>
        <dbReference type="EMBL" id="KKW31162.1"/>
    </source>
</evidence>
<evidence type="ECO:0000256" key="1">
    <source>
        <dbReference type="SAM" id="Phobius"/>
    </source>
</evidence>
<organism evidence="2 3">
    <name type="scientific">Candidatus Kaiserbacteria bacterium GW2011_GWC2_52_8b</name>
    <dbReference type="NCBI Taxonomy" id="1618676"/>
    <lineage>
        <taxon>Bacteria</taxon>
        <taxon>Candidatus Kaiseribacteriota</taxon>
    </lineage>
</organism>
<keyword evidence="1" id="KW-1133">Transmembrane helix</keyword>
<evidence type="ECO:0000313" key="3">
    <source>
        <dbReference type="Proteomes" id="UP000034445"/>
    </source>
</evidence>
<protein>
    <submittedName>
        <fullName evidence="2">Uncharacterized protein</fullName>
    </submittedName>
</protein>
<reference evidence="2 3" key="1">
    <citation type="journal article" date="2015" name="Nature">
        <title>rRNA introns, odd ribosomes, and small enigmatic genomes across a large radiation of phyla.</title>
        <authorList>
            <person name="Brown C.T."/>
            <person name="Hug L.A."/>
            <person name="Thomas B.C."/>
            <person name="Sharon I."/>
            <person name="Castelle C.J."/>
            <person name="Singh A."/>
            <person name="Wilkins M.J."/>
            <person name="Williams K.H."/>
            <person name="Banfield J.F."/>
        </authorList>
    </citation>
    <scope>NUCLEOTIDE SEQUENCE [LARGE SCALE GENOMIC DNA]</scope>
</reference>
<proteinExistence type="predicted"/>
<accession>A0A0G1ZSF1</accession>
<feature type="transmembrane region" description="Helical" evidence="1">
    <location>
        <begin position="38"/>
        <end position="56"/>
    </location>
</feature>
<sequence>MFPGDGMLKVPRMEVVMTVIIDEFVRAMTDTLRRSWKIYAYIFCAFLIVLFVLTAGRQRAVIQRMTALYLF</sequence>
<dbReference type="EMBL" id="LCRF01000022">
    <property type="protein sequence ID" value="KKW31162.1"/>
    <property type="molecule type" value="Genomic_DNA"/>
</dbReference>
<gene>
    <name evidence="2" type="ORF">UY74_C0022G0018</name>
</gene>